<dbReference type="SMART" id="SM00411">
    <property type="entry name" value="BHL"/>
    <property type="match status" value="1"/>
</dbReference>
<dbReference type="SUPFAM" id="SSF47729">
    <property type="entry name" value="IHF-like DNA-binding proteins"/>
    <property type="match status" value="1"/>
</dbReference>
<evidence type="ECO:0000313" key="7">
    <source>
        <dbReference type="EMBL" id="AZS50715.1"/>
    </source>
</evidence>
<evidence type="ECO:0000256" key="2">
    <source>
        <dbReference type="ARBA" id="ARBA00010529"/>
    </source>
</evidence>
<protein>
    <submittedName>
        <fullName evidence="7">HU family DNA-binding protein</fullName>
    </submittedName>
</protein>
<evidence type="ECO:0000313" key="8">
    <source>
        <dbReference type="Proteomes" id="UP000273143"/>
    </source>
</evidence>
<dbReference type="Proteomes" id="UP000273143">
    <property type="component" value="Chromosome"/>
</dbReference>
<comment type="subunit">
    <text evidence="3">Heterodimer of an alpha and a beta chain.</text>
</comment>
<keyword evidence="8" id="KW-1185">Reference proteome</keyword>
<accession>A0A3Q9JIY1</accession>
<dbReference type="PRINTS" id="PR01727">
    <property type="entry name" value="DNABINDINGHU"/>
</dbReference>
<dbReference type="InterPro" id="IPR010992">
    <property type="entry name" value="IHF-like_DNA-bd_dom_sf"/>
</dbReference>
<evidence type="ECO:0000256" key="6">
    <source>
        <dbReference type="RuleBase" id="RU003939"/>
    </source>
</evidence>
<name>A0A3Q9JIY1_9GAMM</name>
<dbReference type="GO" id="GO:0030261">
    <property type="term" value="P:chromosome condensation"/>
    <property type="evidence" value="ECO:0007669"/>
    <property type="project" value="UniProtKB-KW"/>
</dbReference>
<dbReference type="KEGG" id="emo:DM558_07940"/>
<dbReference type="PANTHER" id="PTHR33175">
    <property type="entry name" value="DNA-BINDING PROTEIN HU"/>
    <property type="match status" value="1"/>
</dbReference>
<evidence type="ECO:0000256" key="1">
    <source>
        <dbReference type="ARBA" id="ARBA00003819"/>
    </source>
</evidence>
<organism evidence="7 8">
    <name type="scientific">Entomomonas moraniae</name>
    <dbReference type="NCBI Taxonomy" id="2213226"/>
    <lineage>
        <taxon>Bacteria</taxon>
        <taxon>Pseudomonadati</taxon>
        <taxon>Pseudomonadota</taxon>
        <taxon>Gammaproteobacteria</taxon>
        <taxon>Pseudomonadales</taxon>
        <taxon>Pseudomonadaceae</taxon>
        <taxon>Entomomonas</taxon>
    </lineage>
</organism>
<reference evidence="8" key="1">
    <citation type="submission" date="2018-06" db="EMBL/GenBank/DDBJ databases">
        <title>Complete genome of Pseudomonas insecticola strain QZS01.</title>
        <authorList>
            <person name="Wang J."/>
            <person name="Su Q."/>
        </authorList>
    </citation>
    <scope>NUCLEOTIDE SEQUENCE [LARGE SCALE GENOMIC DNA]</scope>
    <source>
        <strain evidence="8">QZS01</strain>
    </source>
</reference>
<evidence type="ECO:0000256" key="4">
    <source>
        <dbReference type="ARBA" id="ARBA00023067"/>
    </source>
</evidence>
<dbReference type="AlphaFoldDB" id="A0A3Q9JIY1"/>
<gene>
    <name evidence="7" type="ORF">DM558_07940</name>
</gene>
<dbReference type="Gene3D" id="4.10.520.10">
    <property type="entry name" value="IHF-like DNA-binding proteins"/>
    <property type="match status" value="1"/>
</dbReference>
<dbReference type="CDD" id="cd13831">
    <property type="entry name" value="HU"/>
    <property type="match status" value="1"/>
</dbReference>
<sequence>MNKTELINAIATKANTTQAEAGRVLNAFLETVTETLQKDESVALVGFGSFEVKQRAERQARNLQTGKPMTIPAKKAPVFKAGKGLKEAVDAPKKAKKK</sequence>
<keyword evidence="5 7" id="KW-0238">DNA-binding</keyword>
<dbReference type="Pfam" id="PF00216">
    <property type="entry name" value="Bac_DNA_binding"/>
    <property type="match status" value="1"/>
</dbReference>
<dbReference type="EMBL" id="CP029822">
    <property type="protein sequence ID" value="AZS50715.1"/>
    <property type="molecule type" value="Genomic_DNA"/>
</dbReference>
<comment type="similarity">
    <text evidence="2 6">Belongs to the bacterial histone-like protein family.</text>
</comment>
<dbReference type="RefSeq" id="WP_109702238.1">
    <property type="nucleotide sequence ID" value="NZ_CP029822.1"/>
</dbReference>
<dbReference type="GO" id="GO:0030527">
    <property type="term" value="F:structural constituent of chromatin"/>
    <property type="evidence" value="ECO:0007669"/>
    <property type="project" value="InterPro"/>
</dbReference>
<evidence type="ECO:0000256" key="5">
    <source>
        <dbReference type="ARBA" id="ARBA00023125"/>
    </source>
</evidence>
<proteinExistence type="inferred from homology"/>
<dbReference type="PANTHER" id="PTHR33175:SF3">
    <property type="entry name" value="DNA-BINDING PROTEIN HU-BETA"/>
    <property type="match status" value="1"/>
</dbReference>
<comment type="function">
    <text evidence="1">Histone-like DNA-binding protein which is capable of wrapping DNA to stabilize it, and thus to prevent its denaturation under extreme environmental conditions.</text>
</comment>
<keyword evidence="4" id="KW-0226">DNA condensation</keyword>
<dbReference type="InterPro" id="IPR000119">
    <property type="entry name" value="Hist_DNA-bd"/>
</dbReference>
<dbReference type="GO" id="GO:0005829">
    <property type="term" value="C:cytosol"/>
    <property type="evidence" value="ECO:0007669"/>
    <property type="project" value="TreeGrafter"/>
</dbReference>
<dbReference type="GO" id="GO:0003677">
    <property type="term" value="F:DNA binding"/>
    <property type="evidence" value="ECO:0007669"/>
    <property type="project" value="UniProtKB-KW"/>
</dbReference>
<evidence type="ECO:0000256" key="3">
    <source>
        <dbReference type="ARBA" id="ARBA00011870"/>
    </source>
</evidence>